<evidence type="ECO:0000259" key="4">
    <source>
        <dbReference type="PROSITE" id="PS50075"/>
    </source>
</evidence>
<dbReference type="Pfam" id="PF13193">
    <property type="entry name" value="AMP-binding_C"/>
    <property type="match status" value="1"/>
</dbReference>
<sequence>MSALELLDKLDACGIAVRVKGDKLALIGDQRQLADQGLMASLRSHKDDLIELLKRRAGGDTAGGIPAGTLHIVPDMLPLVALDAAQIERLVQTTPGGAANIQDIYPLVPLQEGILFHHRVQTTGDTYVLPTLLRFDSRQRLDAFMEALNDVIARHDILRTAVHWEGLPEPVQVVWRQARIDLRTLECEPHGGDAVAQLQAHADPRRERLDVRQAPMLRAYTLFDGATGTWLMQLLHHHLVLDHTASELLIGEIVLLLQGRRAELPEPVPFGRFVAQVRQGMGTADHEAWFRRMLGDVDEPTAPFGLLDVQGDGSAVRRYAARVEPALAARLRRQAKARGVGAASLFHLAWARVLACCAGRADVVFGTVLFGRMQGAAQAARAMGMFLNTLPLRVRMDDDVEQGLKRTHAALLELLRHEHAPLTLAQRCSGLPANVPLFSSLLNYRYSHAGDGDGGAILEGIEHLGGHDRTNYPFVLHVDDLGEGFELTAEIDHTVAAPRVVAFLQQALAGLVQALEHEPGMPLAALDVLPPDERRQVLDDFNATATEYPAALLHQLVEQQVARTPDAIAVRFEQCELSFSELNARANRLARHLRSLGVGPDRTVAVLLERSERMVIALLAIVKAGGAYVPLDPGYPHDRLALMLRDSAPLALLTQETLAGRLADGVPRVLLDTAASDAMLAGYVDSNLDPAGLAPGHLAYVIYTSGSTGQPKGVMNAHRGIVNRLQWMQQAYALNPQDVVLQKTPFGFDVSVWEFFWPLMTGARLVVARPEGHKDPRYLGEVIEAAGVTTLHFVPSMLQVFLGQPEPVARCASVRQVLCSGEALPAALVHGVRAGLPQAQLHNLYGPTEAAVDVTAWTCTGEEGTAVPIGRPIANTRMYVLDAQGRPAPLGVTGELYIGGVQVARGYLNRPELTAERFMADPFAGEPDARMYRTGDLGRWRADGALEYLGRNDFQVKLRGLRIELGEIEAQLVRQPGVQEAVVLARPDGAGLVAYLVAEPGLEPAMLRAQLGKHLPDYMIPAAYVTLAALPLGPNGKLDRKALPALDGTAFERRAFEAPVGEVEQTLASIWSELLGIERIGRHDHFFELGGHSLLAIRLLEQLRRRDWSLDIRALFAHPGLAGMAAAVELSHLPGGTVMEVPRNGIPQAFAALNDNNEETQDIEEFRL</sequence>
<accession>A0ABY8BIF5</accession>
<dbReference type="NCBIfam" id="TIGR01733">
    <property type="entry name" value="AA-adenyl-dom"/>
    <property type="match status" value="1"/>
</dbReference>
<dbReference type="InterPro" id="IPR006162">
    <property type="entry name" value="Ppantetheine_attach_site"/>
</dbReference>
<feature type="domain" description="Carrier" evidence="4">
    <location>
        <begin position="1058"/>
        <end position="1132"/>
    </location>
</feature>
<dbReference type="Pfam" id="PF00668">
    <property type="entry name" value="Condensation"/>
    <property type="match status" value="1"/>
</dbReference>
<dbReference type="Gene3D" id="3.30.559.30">
    <property type="entry name" value="Nonribosomal peptide synthetase, condensation domain"/>
    <property type="match status" value="1"/>
</dbReference>
<dbReference type="InterPro" id="IPR025110">
    <property type="entry name" value="AMP-bd_C"/>
</dbReference>
<proteinExistence type="predicted"/>
<dbReference type="PANTHER" id="PTHR45527">
    <property type="entry name" value="NONRIBOSOMAL PEPTIDE SYNTHETASE"/>
    <property type="match status" value="1"/>
</dbReference>
<dbReference type="InterPro" id="IPR001242">
    <property type="entry name" value="Condensation_dom"/>
</dbReference>
<dbReference type="InterPro" id="IPR000873">
    <property type="entry name" value="AMP-dep_synth/lig_dom"/>
</dbReference>
<evidence type="ECO:0000256" key="3">
    <source>
        <dbReference type="ARBA" id="ARBA00022553"/>
    </source>
</evidence>
<dbReference type="PROSITE" id="PS00455">
    <property type="entry name" value="AMP_BINDING"/>
    <property type="match status" value="1"/>
</dbReference>
<dbReference type="InterPro" id="IPR036736">
    <property type="entry name" value="ACP-like_sf"/>
</dbReference>
<dbReference type="Pfam" id="PF00501">
    <property type="entry name" value="AMP-binding"/>
    <property type="match status" value="1"/>
</dbReference>
<comment type="cofactor">
    <cofactor evidence="1">
        <name>pantetheine 4'-phosphate</name>
        <dbReference type="ChEBI" id="CHEBI:47942"/>
    </cofactor>
</comment>
<protein>
    <submittedName>
        <fullName evidence="5">Amino acid adenylation domain-containing protein</fullName>
    </submittedName>
</protein>
<evidence type="ECO:0000256" key="2">
    <source>
        <dbReference type="ARBA" id="ARBA00022450"/>
    </source>
</evidence>
<dbReference type="Gene3D" id="3.30.559.10">
    <property type="entry name" value="Chloramphenicol acetyltransferase-like domain"/>
    <property type="match status" value="1"/>
</dbReference>
<dbReference type="Proteomes" id="UP001216510">
    <property type="component" value="Chromosome"/>
</dbReference>
<keyword evidence="6" id="KW-1185">Reference proteome</keyword>
<evidence type="ECO:0000313" key="6">
    <source>
        <dbReference type="Proteomes" id="UP001216510"/>
    </source>
</evidence>
<dbReference type="SUPFAM" id="SSF52777">
    <property type="entry name" value="CoA-dependent acyltransferases"/>
    <property type="match status" value="2"/>
</dbReference>
<dbReference type="Gene3D" id="1.10.1200.10">
    <property type="entry name" value="ACP-like"/>
    <property type="match status" value="1"/>
</dbReference>
<dbReference type="PANTHER" id="PTHR45527:SF1">
    <property type="entry name" value="FATTY ACID SYNTHASE"/>
    <property type="match status" value="1"/>
</dbReference>
<dbReference type="Gene3D" id="3.40.50.980">
    <property type="match status" value="2"/>
</dbReference>
<dbReference type="InterPro" id="IPR045851">
    <property type="entry name" value="AMP-bd_C_sf"/>
</dbReference>
<dbReference type="PROSITE" id="PS00012">
    <property type="entry name" value="PHOSPHOPANTETHEINE"/>
    <property type="match status" value="1"/>
</dbReference>
<dbReference type="PROSITE" id="PS50075">
    <property type="entry name" value="CARRIER"/>
    <property type="match status" value="1"/>
</dbReference>
<name>A0ABY8BIF5_9BURK</name>
<dbReference type="CDD" id="cd19544">
    <property type="entry name" value="E-C_NRPS"/>
    <property type="match status" value="1"/>
</dbReference>
<organism evidence="5 6">
    <name type="scientific">Pseudoduganella chitinolytica</name>
    <dbReference type="NCBI Taxonomy" id="34070"/>
    <lineage>
        <taxon>Bacteria</taxon>
        <taxon>Pseudomonadati</taxon>
        <taxon>Pseudomonadota</taxon>
        <taxon>Betaproteobacteria</taxon>
        <taxon>Burkholderiales</taxon>
        <taxon>Oxalobacteraceae</taxon>
        <taxon>Telluria group</taxon>
        <taxon>Pseudoduganella</taxon>
    </lineage>
</organism>
<dbReference type="SUPFAM" id="SSF47336">
    <property type="entry name" value="ACP-like"/>
    <property type="match status" value="1"/>
</dbReference>
<dbReference type="InterPro" id="IPR009081">
    <property type="entry name" value="PP-bd_ACP"/>
</dbReference>
<dbReference type="InterPro" id="IPR023213">
    <property type="entry name" value="CAT-like_dom_sf"/>
</dbReference>
<dbReference type="CDD" id="cd17646">
    <property type="entry name" value="A_NRPS_AB3403-like"/>
    <property type="match status" value="1"/>
</dbReference>
<dbReference type="SUPFAM" id="SSF56801">
    <property type="entry name" value="Acetyl-CoA synthetase-like"/>
    <property type="match status" value="1"/>
</dbReference>
<dbReference type="InterPro" id="IPR020845">
    <property type="entry name" value="AMP-binding_CS"/>
</dbReference>
<dbReference type="Gene3D" id="2.30.38.10">
    <property type="entry name" value="Luciferase, Domain 3"/>
    <property type="match status" value="1"/>
</dbReference>
<gene>
    <name evidence="5" type="ORF">PX653_10325</name>
</gene>
<dbReference type="EMBL" id="CP119083">
    <property type="protein sequence ID" value="WEF35133.1"/>
    <property type="molecule type" value="Genomic_DNA"/>
</dbReference>
<evidence type="ECO:0000313" key="5">
    <source>
        <dbReference type="EMBL" id="WEF35133.1"/>
    </source>
</evidence>
<keyword evidence="2" id="KW-0596">Phosphopantetheine</keyword>
<dbReference type="RefSeq" id="WP_277417803.1">
    <property type="nucleotide sequence ID" value="NZ_CP119083.1"/>
</dbReference>
<keyword evidence="3" id="KW-0597">Phosphoprotein</keyword>
<evidence type="ECO:0000256" key="1">
    <source>
        <dbReference type="ARBA" id="ARBA00001957"/>
    </source>
</evidence>
<dbReference type="Pfam" id="PF00550">
    <property type="entry name" value="PP-binding"/>
    <property type="match status" value="1"/>
</dbReference>
<reference evidence="5 6" key="1">
    <citation type="submission" date="2023-02" db="EMBL/GenBank/DDBJ databases">
        <title>Gemone sequence of Telluria chitinolytica ACM 3522T.</title>
        <authorList>
            <person name="Frediansyah A."/>
            <person name="Miess H."/>
            <person name="Gross H."/>
        </authorList>
    </citation>
    <scope>NUCLEOTIDE SEQUENCE [LARGE SCALE GENOMIC DNA]</scope>
    <source>
        <strain evidence="5 6">ACM 3522</strain>
    </source>
</reference>
<dbReference type="Gene3D" id="3.30.300.30">
    <property type="match status" value="1"/>
</dbReference>
<dbReference type="InterPro" id="IPR010071">
    <property type="entry name" value="AA_adenyl_dom"/>
</dbReference>